<evidence type="ECO:0000313" key="3">
    <source>
        <dbReference type="Proteomes" id="UP001301958"/>
    </source>
</evidence>
<dbReference type="Gene3D" id="1.25.40.20">
    <property type="entry name" value="Ankyrin repeat-containing domain"/>
    <property type="match status" value="1"/>
</dbReference>
<dbReference type="EMBL" id="MU865524">
    <property type="protein sequence ID" value="KAK4221686.1"/>
    <property type="molecule type" value="Genomic_DNA"/>
</dbReference>
<reference evidence="2" key="2">
    <citation type="submission" date="2023-05" db="EMBL/GenBank/DDBJ databases">
        <authorList>
            <consortium name="Lawrence Berkeley National Laboratory"/>
            <person name="Steindorff A."/>
            <person name="Hensen N."/>
            <person name="Bonometti L."/>
            <person name="Westerberg I."/>
            <person name="Brannstrom I.O."/>
            <person name="Guillou S."/>
            <person name="Cros-Aarteil S."/>
            <person name="Calhoun S."/>
            <person name="Haridas S."/>
            <person name="Kuo A."/>
            <person name="Mondo S."/>
            <person name="Pangilinan J."/>
            <person name="Riley R."/>
            <person name="Labutti K."/>
            <person name="Andreopoulos B."/>
            <person name="Lipzen A."/>
            <person name="Chen C."/>
            <person name="Yanf M."/>
            <person name="Daum C."/>
            <person name="Ng V."/>
            <person name="Clum A."/>
            <person name="Ohm R."/>
            <person name="Martin F."/>
            <person name="Silar P."/>
            <person name="Natvig D."/>
            <person name="Lalanne C."/>
            <person name="Gautier V."/>
            <person name="Ament-Velasquez S.L."/>
            <person name="Kruys A."/>
            <person name="Hutchinson M.I."/>
            <person name="Powell A.J."/>
            <person name="Barry K."/>
            <person name="Miller A.N."/>
            <person name="Grigoriev I.V."/>
            <person name="Debuchy R."/>
            <person name="Gladieux P."/>
            <person name="Thoren M.H."/>
            <person name="Johannesson H."/>
        </authorList>
    </citation>
    <scope>NUCLEOTIDE SEQUENCE</scope>
    <source>
        <strain evidence="2">CBS 990.96</strain>
    </source>
</reference>
<protein>
    <recommendedName>
        <fullName evidence="4">Ankyrin</fullName>
    </recommendedName>
</protein>
<comment type="caution">
    <text evidence="2">The sequence shown here is derived from an EMBL/GenBank/DDBJ whole genome shotgun (WGS) entry which is preliminary data.</text>
</comment>
<keyword evidence="1" id="KW-0040">ANK repeat</keyword>
<keyword evidence="3" id="KW-1185">Reference proteome</keyword>
<sequence length="66" mass="7168">MLASLDSNAQGGIYGNALQAASYKGHKEIVKILLDKRADVNAQRGIYGNAKAPLNSDTERPLYTLY</sequence>
<name>A0AAN6YPC2_9PEZI</name>
<feature type="repeat" description="ANK" evidence="1">
    <location>
        <begin position="16"/>
        <end position="45"/>
    </location>
</feature>
<evidence type="ECO:0000313" key="2">
    <source>
        <dbReference type="EMBL" id="KAK4221686.1"/>
    </source>
</evidence>
<reference evidence="2" key="1">
    <citation type="journal article" date="2023" name="Mol. Phylogenet. Evol.">
        <title>Genome-scale phylogeny and comparative genomics of the fungal order Sordariales.</title>
        <authorList>
            <person name="Hensen N."/>
            <person name="Bonometti L."/>
            <person name="Westerberg I."/>
            <person name="Brannstrom I.O."/>
            <person name="Guillou S."/>
            <person name="Cros-Aarteil S."/>
            <person name="Calhoun S."/>
            <person name="Haridas S."/>
            <person name="Kuo A."/>
            <person name="Mondo S."/>
            <person name="Pangilinan J."/>
            <person name="Riley R."/>
            <person name="LaButti K."/>
            <person name="Andreopoulos B."/>
            <person name="Lipzen A."/>
            <person name="Chen C."/>
            <person name="Yan M."/>
            <person name="Daum C."/>
            <person name="Ng V."/>
            <person name="Clum A."/>
            <person name="Steindorff A."/>
            <person name="Ohm R.A."/>
            <person name="Martin F."/>
            <person name="Silar P."/>
            <person name="Natvig D.O."/>
            <person name="Lalanne C."/>
            <person name="Gautier V."/>
            <person name="Ament-Velasquez S.L."/>
            <person name="Kruys A."/>
            <person name="Hutchinson M.I."/>
            <person name="Powell A.J."/>
            <person name="Barry K."/>
            <person name="Miller A.N."/>
            <person name="Grigoriev I.V."/>
            <person name="Debuchy R."/>
            <person name="Gladieux P."/>
            <person name="Hiltunen Thoren M."/>
            <person name="Johannesson H."/>
        </authorList>
    </citation>
    <scope>NUCLEOTIDE SEQUENCE</scope>
    <source>
        <strain evidence="2">CBS 990.96</strain>
    </source>
</reference>
<proteinExistence type="predicted"/>
<dbReference type="AlphaFoldDB" id="A0AAN6YPC2"/>
<evidence type="ECO:0008006" key="4">
    <source>
        <dbReference type="Google" id="ProtNLM"/>
    </source>
</evidence>
<accession>A0AAN6YPC2</accession>
<dbReference type="InterPro" id="IPR002110">
    <property type="entry name" value="Ankyrin_rpt"/>
</dbReference>
<dbReference type="PROSITE" id="PS50088">
    <property type="entry name" value="ANK_REPEAT"/>
    <property type="match status" value="1"/>
</dbReference>
<dbReference type="InterPro" id="IPR036770">
    <property type="entry name" value="Ankyrin_rpt-contain_sf"/>
</dbReference>
<dbReference type="Proteomes" id="UP001301958">
    <property type="component" value="Unassembled WGS sequence"/>
</dbReference>
<evidence type="ECO:0000256" key="1">
    <source>
        <dbReference type="PROSITE-ProRule" id="PRU00023"/>
    </source>
</evidence>
<dbReference type="SUPFAM" id="SSF48403">
    <property type="entry name" value="Ankyrin repeat"/>
    <property type="match status" value="1"/>
</dbReference>
<dbReference type="Pfam" id="PF00023">
    <property type="entry name" value="Ank"/>
    <property type="match status" value="1"/>
</dbReference>
<gene>
    <name evidence="2" type="ORF">QBC38DRAFT_428696</name>
</gene>
<organism evidence="2 3">
    <name type="scientific">Podospora fimiseda</name>
    <dbReference type="NCBI Taxonomy" id="252190"/>
    <lineage>
        <taxon>Eukaryota</taxon>
        <taxon>Fungi</taxon>
        <taxon>Dikarya</taxon>
        <taxon>Ascomycota</taxon>
        <taxon>Pezizomycotina</taxon>
        <taxon>Sordariomycetes</taxon>
        <taxon>Sordariomycetidae</taxon>
        <taxon>Sordariales</taxon>
        <taxon>Podosporaceae</taxon>
        <taxon>Podospora</taxon>
    </lineage>
</organism>